<dbReference type="VEuPathDB" id="FungiDB:G647_03791"/>
<accession>V9DEQ7</accession>
<evidence type="ECO:0000313" key="2">
    <source>
        <dbReference type="Proteomes" id="UP000030678"/>
    </source>
</evidence>
<reference evidence="1 2" key="1">
    <citation type="submission" date="2013-03" db="EMBL/GenBank/DDBJ databases">
        <title>The Genome Sequence of Cladophialophora carrionii CBS 160.54.</title>
        <authorList>
            <consortium name="The Broad Institute Genomics Platform"/>
            <person name="Cuomo C."/>
            <person name="de Hoog S."/>
            <person name="Gorbushina A."/>
            <person name="Walker B."/>
            <person name="Young S.K."/>
            <person name="Zeng Q."/>
            <person name="Gargeya S."/>
            <person name="Fitzgerald M."/>
            <person name="Haas B."/>
            <person name="Abouelleil A."/>
            <person name="Allen A.W."/>
            <person name="Alvarado L."/>
            <person name="Arachchi H.M."/>
            <person name="Berlin A.M."/>
            <person name="Chapman S.B."/>
            <person name="Gainer-Dewar J."/>
            <person name="Goldberg J."/>
            <person name="Griggs A."/>
            <person name="Gujja S."/>
            <person name="Hansen M."/>
            <person name="Howarth C."/>
            <person name="Imamovic A."/>
            <person name="Ireland A."/>
            <person name="Larimer J."/>
            <person name="McCowan C."/>
            <person name="Murphy C."/>
            <person name="Pearson M."/>
            <person name="Poon T.W."/>
            <person name="Priest M."/>
            <person name="Roberts A."/>
            <person name="Saif S."/>
            <person name="Shea T."/>
            <person name="Sisk P."/>
            <person name="Sykes S."/>
            <person name="Wortman J."/>
            <person name="Nusbaum C."/>
            <person name="Birren B."/>
        </authorList>
    </citation>
    <scope>NUCLEOTIDE SEQUENCE [LARGE SCALE GENOMIC DNA]</scope>
    <source>
        <strain evidence="1 2">CBS 160.54</strain>
    </source>
</reference>
<dbReference type="Proteomes" id="UP000030678">
    <property type="component" value="Unassembled WGS sequence"/>
</dbReference>
<dbReference type="GeneID" id="19982284"/>
<evidence type="ECO:0000313" key="1">
    <source>
        <dbReference type="EMBL" id="ETI24422.1"/>
    </source>
</evidence>
<protein>
    <submittedName>
        <fullName evidence="1">Uncharacterized protein</fullName>
    </submittedName>
</protein>
<dbReference type="HOGENOM" id="CLU_2978942_0_0_1"/>
<dbReference type="RefSeq" id="XP_008726358.1">
    <property type="nucleotide sequence ID" value="XM_008728136.1"/>
</dbReference>
<organism evidence="1 2">
    <name type="scientific">Cladophialophora carrionii CBS 160.54</name>
    <dbReference type="NCBI Taxonomy" id="1279043"/>
    <lineage>
        <taxon>Eukaryota</taxon>
        <taxon>Fungi</taxon>
        <taxon>Dikarya</taxon>
        <taxon>Ascomycota</taxon>
        <taxon>Pezizomycotina</taxon>
        <taxon>Eurotiomycetes</taxon>
        <taxon>Chaetothyriomycetidae</taxon>
        <taxon>Chaetothyriales</taxon>
        <taxon>Herpotrichiellaceae</taxon>
        <taxon>Cladophialophora</taxon>
    </lineage>
</organism>
<gene>
    <name evidence="1" type="ORF">G647_03791</name>
</gene>
<dbReference type="AlphaFoldDB" id="V9DEQ7"/>
<sequence length="58" mass="6109">MAGTVQKVVLLGISRKAIIAELAAACLVVTAALRTMSIKFPDPSILPAVVDYRSQSSH</sequence>
<proteinExistence type="predicted"/>
<dbReference type="EMBL" id="KB822704">
    <property type="protein sequence ID" value="ETI24422.1"/>
    <property type="molecule type" value="Genomic_DNA"/>
</dbReference>
<name>V9DEQ7_9EURO</name>